<keyword evidence="4 7" id="KW-0812">Transmembrane</keyword>
<dbReference type="Pfam" id="PF00873">
    <property type="entry name" value="ACR_tran"/>
    <property type="match status" value="1"/>
</dbReference>
<keyword evidence="5 7" id="KW-1133">Transmembrane helix</keyword>
<feature type="transmembrane region" description="Helical" evidence="7">
    <location>
        <begin position="526"/>
        <end position="547"/>
    </location>
</feature>
<evidence type="ECO:0000256" key="7">
    <source>
        <dbReference type="SAM" id="Phobius"/>
    </source>
</evidence>
<gene>
    <name evidence="8" type="ORF">ACFSNB_16500</name>
</gene>
<protein>
    <submittedName>
        <fullName evidence="8">Efflux RND transporter permease subunit</fullName>
    </submittedName>
</protein>
<dbReference type="SUPFAM" id="SSF82866">
    <property type="entry name" value="Multidrug efflux transporter AcrB transmembrane domain"/>
    <property type="match status" value="2"/>
</dbReference>
<feature type="transmembrane region" description="Helical" evidence="7">
    <location>
        <begin position="860"/>
        <end position="878"/>
    </location>
</feature>
<evidence type="ECO:0000256" key="3">
    <source>
        <dbReference type="ARBA" id="ARBA00022519"/>
    </source>
</evidence>
<feature type="transmembrane region" description="Helical" evidence="7">
    <location>
        <begin position="431"/>
        <end position="451"/>
    </location>
</feature>
<keyword evidence="6 7" id="KW-0472">Membrane</keyword>
<dbReference type="Gene3D" id="3.30.70.1320">
    <property type="entry name" value="Multidrug efflux transporter AcrB pore domain like"/>
    <property type="match status" value="1"/>
</dbReference>
<keyword evidence="2" id="KW-1003">Cell membrane</keyword>
<dbReference type="PANTHER" id="PTHR32063:SF34">
    <property type="entry name" value="MULTIDRUG RESISTANCE PROTEIN MDTC"/>
    <property type="match status" value="1"/>
</dbReference>
<evidence type="ECO:0000256" key="5">
    <source>
        <dbReference type="ARBA" id="ARBA00022989"/>
    </source>
</evidence>
<evidence type="ECO:0000256" key="2">
    <source>
        <dbReference type="ARBA" id="ARBA00022475"/>
    </source>
</evidence>
<dbReference type="InterPro" id="IPR001036">
    <property type="entry name" value="Acrflvin-R"/>
</dbReference>
<dbReference type="InterPro" id="IPR027463">
    <property type="entry name" value="AcrB_DN_DC_subdom"/>
</dbReference>
<dbReference type="SUPFAM" id="SSF82714">
    <property type="entry name" value="Multidrug efflux transporter AcrB TolC docking domain, DN and DC subdomains"/>
    <property type="match status" value="2"/>
</dbReference>
<keyword evidence="1" id="KW-0813">Transport</keyword>
<dbReference type="PANTHER" id="PTHR32063">
    <property type="match status" value="1"/>
</dbReference>
<dbReference type="RefSeq" id="WP_377318557.1">
    <property type="nucleotide sequence ID" value="NZ_JBHUIY010000045.1"/>
</dbReference>
<dbReference type="Gene3D" id="3.30.70.1440">
    <property type="entry name" value="Multidrug efflux transporter AcrB pore domain"/>
    <property type="match status" value="1"/>
</dbReference>
<feature type="transmembrane region" description="Helical" evidence="7">
    <location>
        <begin position="898"/>
        <end position="921"/>
    </location>
</feature>
<dbReference type="Gene3D" id="3.30.2090.10">
    <property type="entry name" value="Multidrug efflux transporter AcrB TolC docking domain, DN and DC subdomains"/>
    <property type="match status" value="2"/>
</dbReference>
<organism evidence="8 9">
    <name type="scientific">Phaeospirillum tilakii</name>
    <dbReference type="NCBI Taxonomy" id="741673"/>
    <lineage>
        <taxon>Bacteria</taxon>
        <taxon>Pseudomonadati</taxon>
        <taxon>Pseudomonadota</taxon>
        <taxon>Alphaproteobacteria</taxon>
        <taxon>Rhodospirillales</taxon>
        <taxon>Rhodospirillaceae</taxon>
        <taxon>Phaeospirillum</taxon>
    </lineage>
</organism>
<dbReference type="Gene3D" id="1.20.1640.10">
    <property type="entry name" value="Multidrug efflux transporter AcrB transmembrane domain"/>
    <property type="match status" value="2"/>
</dbReference>
<proteinExistence type="predicted"/>
<feature type="transmembrane region" description="Helical" evidence="7">
    <location>
        <begin position="990"/>
        <end position="1014"/>
    </location>
</feature>
<reference evidence="9" key="1">
    <citation type="journal article" date="2019" name="Int. J. Syst. Evol. Microbiol.">
        <title>The Global Catalogue of Microorganisms (GCM) 10K type strain sequencing project: providing services to taxonomists for standard genome sequencing and annotation.</title>
        <authorList>
            <consortium name="The Broad Institute Genomics Platform"/>
            <consortium name="The Broad Institute Genome Sequencing Center for Infectious Disease"/>
            <person name="Wu L."/>
            <person name="Ma J."/>
        </authorList>
    </citation>
    <scope>NUCLEOTIDE SEQUENCE [LARGE SCALE GENOMIC DNA]</scope>
    <source>
        <strain evidence="9">KCTC 15012</strain>
    </source>
</reference>
<evidence type="ECO:0000313" key="9">
    <source>
        <dbReference type="Proteomes" id="UP001597296"/>
    </source>
</evidence>
<evidence type="ECO:0000256" key="6">
    <source>
        <dbReference type="ARBA" id="ARBA00023136"/>
    </source>
</evidence>
<sequence length="1033" mass="109431">MGLSGLFIARPVATLLLALGLLLSGLVAFGRLPVGPLPAVDFPTIMVMARLPGASPATMAATVAAPLERRLGEIAGVTELTSTSNQGSTSITVQFDLSRDINGAAQDVQAALNAARADLAVDLPTPPTYRKFNPADAPIMILAVTSSTLAPGQIYDAADAILLQRISQIDGVGRVFLGGGDKPAVRVAVDPARLSALGLSLEEVRATLAAANVANPLGSFDGGREAMTIATNDQLRTAAEHAPLILRAQDGAILRLTHVAEVTDSVETVRQAGWYNHERAVLVIIGKQPNANVIETTERIHALLPQLRAWMPAGTEVAVTMDRSGNIKATLADVETTLLISVILVVMVVYLTLGRATPTLAATVTVPLSLAATFAAMALLGYSLNTISLMAIIISVGFVVDDAIVMIENVARHIEAGDDPLTAARKGASEIVFTVVSITVSLVAVFIPLLFMGGIVGRMFREFAVTLAVAIAASALVSLTVTPTLFGHLMRRADPGRRPAWPARAGQAAMVGAQRLYLALLRHALAHPWLMLGVTFGAIGLTIHLYGAVPKGFFPPQDTGMIFASVEARVDIGFRAMAERQQKVAEVILSDPAVERLASFIGSGGDGGLNNQGRIFIGLKPIEQRGVSAQQVIDRLRPKLARVDGVTAFLQPGQDIRVGGNRGRANFQFALVSDSLDDLRDWTPKLIERLKQEPQLTDISSDLDKLMPQAKVVIDRDAAARLGVDVNTVDQVLQDALAERQVATMYTQRNQYKVVLEVDRRHTESPVSLHQLWVKSSDGTTLVPLDALARFEPAADPVSVAHRDQFPAATISLNLTPGTALGAVEPLLTQAARDIGLPPTLHVVPAGNAKAFADTARDQPILIAAALLTIFIVLGILYESVLHPLTILSTLPSAGLGALLALLVTGTELTLISLIGVFLLMGIVKKNGILLVDFAITAERAGATPLEAIAAACRIRFRPITMTTLTALLGALPLAVAGGPVGALRQPLGIAIVGGLLLSQMLTLFTTPVVYLTLARLSRWWRTRRGRNEEVVP</sequence>
<evidence type="ECO:0000256" key="1">
    <source>
        <dbReference type="ARBA" id="ARBA00022448"/>
    </source>
</evidence>
<dbReference type="PRINTS" id="PR00702">
    <property type="entry name" value="ACRIFLAVINRP"/>
</dbReference>
<dbReference type="Proteomes" id="UP001597296">
    <property type="component" value="Unassembled WGS sequence"/>
</dbReference>
<feature type="transmembrane region" description="Helical" evidence="7">
    <location>
        <begin position="360"/>
        <end position="381"/>
    </location>
</feature>
<keyword evidence="9" id="KW-1185">Reference proteome</keyword>
<name>A0ABW5CGY2_9PROT</name>
<feature type="transmembrane region" description="Helical" evidence="7">
    <location>
        <begin position="463"/>
        <end position="489"/>
    </location>
</feature>
<dbReference type="SUPFAM" id="SSF82693">
    <property type="entry name" value="Multidrug efflux transporter AcrB pore domain, PN1, PN2, PC1 and PC2 subdomains"/>
    <property type="match status" value="3"/>
</dbReference>
<dbReference type="Gene3D" id="3.30.70.1430">
    <property type="entry name" value="Multidrug efflux transporter AcrB pore domain"/>
    <property type="match status" value="2"/>
</dbReference>
<feature type="transmembrane region" description="Helical" evidence="7">
    <location>
        <begin position="336"/>
        <end position="353"/>
    </location>
</feature>
<feature type="transmembrane region" description="Helical" evidence="7">
    <location>
        <begin position="964"/>
        <end position="984"/>
    </location>
</feature>
<keyword evidence="3" id="KW-0997">Cell inner membrane</keyword>
<evidence type="ECO:0000313" key="8">
    <source>
        <dbReference type="EMBL" id="MFD2235405.1"/>
    </source>
</evidence>
<accession>A0ABW5CGY2</accession>
<dbReference type="EMBL" id="JBHUIY010000045">
    <property type="protein sequence ID" value="MFD2235405.1"/>
    <property type="molecule type" value="Genomic_DNA"/>
</dbReference>
<evidence type="ECO:0000256" key="4">
    <source>
        <dbReference type="ARBA" id="ARBA00022692"/>
    </source>
</evidence>
<comment type="caution">
    <text evidence="8">The sequence shown here is derived from an EMBL/GenBank/DDBJ whole genome shotgun (WGS) entry which is preliminary data.</text>
</comment>